<evidence type="ECO:0000313" key="3">
    <source>
        <dbReference type="EMBL" id="CAK1582287.1"/>
    </source>
</evidence>
<dbReference type="InterPro" id="IPR001584">
    <property type="entry name" value="Integrase_cat-core"/>
</dbReference>
<feature type="domain" description="Integrase catalytic" evidence="2">
    <location>
        <begin position="1"/>
        <end position="75"/>
    </location>
</feature>
<dbReference type="PROSITE" id="PS50994">
    <property type="entry name" value="INTEGRASE"/>
    <property type="match status" value="1"/>
</dbReference>
<evidence type="ECO:0000256" key="1">
    <source>
        <dbReference type="SAM" id="MobiDB-lite"/>
    </source>
</evidence>
<reference evidence="3 4" key="1">
    <citation type="submission" date="2023-11" db="EMBL/GenBank/DDBJ databases">
        <authorList>
            <person name="Hedman E."/>
            <person name="Englund M."/>
            <person name="Stromberg M."/>
            <person name="Nyberg Akerstrom W."/>
            <person name="Nylinder S."/>
            <person name="Jareborg N."/>
            <person name="Kallberg Y."/>
            <person name="Kronander E."/>
        </authorList>
    </citation>
    <scope>NUCLEOTIDE SEQUENCE [LARGE SCALE GENOMIC DNA]</scope>
</reference>
<proteinExistence type="predicted"/>
<dbReference type="GO" id="GO:0015074">
    <property type="term" value="P:DNA integration"/>
    <property type="evidence" value="ECO:0007669"/>
    <property type="project" value="InterPro"/>
</dbReference>
<dbReference type="Gene3D" id="3.30.420.10">
    <property type="entry name" value="Ribonuclease H-like superfamily/Ribonuclease H"/>
    <property type="match status" value="1"/>
</dbReference>
<dbReference type="InterPro" id="IPR012337">
    <property type="entry name" value="RNaseH-like_sf"/>
</dbReference>
<comment type="caution">
    <text evidence="3">The sequence shown here is derived from an EMBL/GenBank/DDBJ whole genome shotgun (WGS) entry which is preliminary data.</text>
</comment>
<feature type="region of interest" description="Disordered" evidence="1">
    <location>
        <begin position="1"/>
        <end position="24"/>
    </location>
</feature>
<name>A0AAV1KKG0_9NEOP</name>
<protein>
    <recommendedName>
        <fullName evidence="2">Integrase catalytic domain-containing protein</fullName>
    </recommendedName>
</protein>
<gene>
    <name evidence="3" type="ORF">PARMNEM_LOCUS3840</name>
</gene>
<keyword evidence="4" id="KW-1185">Reference proteome</keyword>
<dbReference type="InterPro" id="IPR036397">
    <property type="entry name" value="RNaseH_sf"/>
</dbReference>
<accession>A0AAV1KKG0</accession>
<evidence type="ECO:0000259" key="2">
    <source>
        <dbReference type="PROSITE" id="PS50994"/>
    </source>
</evidence>
<dbReference type="GO" id="GO:0003676">
    <property type="term" value="F:nucleic acid binding"/>
    <property type="evidence" value="ECO:0007669"/>
    <property type="project" value="InterPro"/>
</dbReference>
<evidence type="ECO:0000313" key="4">
    <source>
        <dbReference type="Proteomes" id="UP001314205"/>
    </source>
</evidence>
<dbReference type="AlphaFoldDB" id="A0AAV1KKG0"/>
<dbReference type="Proteomes" id="UP001314205">
    <property type="component" value="Unassembled WGS sequence"/>
</dbReference>
<sequence>MWSDVKIVHGKPRHSQSQGSVERASQDIENMLSTWMETNQISKWSEGLKFIQAMKNRAYHEEIKCSPYEAMFGCLIKMGIATSTIPRDIIGVIRSKEDLENLLQLQKNAEQNNDVENVIKQDREHNNVEKESQKGLFIYTAKNKIQEEISTEKVKGNKINDISNVTTEDNIASECNTNSETESTSQSQEVLVTIESIPKKIESVLTEGNKAKLSLEKQAEKMKDTLADKYSNVRIGQNVTLKVPEIDKAKTDPKTLLQFLQCCNK</sequence>
<dbReference type="SUPFAM" id="SSF53098">
    <property type="entry name" value="Ribonuclease H-like"/>
    <property type="match status" value="1"/>
</dbReference>
<dbReference type="EMBL" id="CAVLGL010000035">
    <property type="protein sequence ID" value="CAK1582287.1"/>
    <property type="molecule type" value="Genomic_DNA"/>
</dbReference>
<organism evidence="3 4">
    <name type="scientific">Parnassius mnemosyne</name>
    <name type="common">clouded apollo</name>
    <dbReference type="NCBI Taxonomy" id="213953"/>
    <lineage>
        <taxon>Eukaryota</taxon>
        <taxon>Metazoa</taxon>
        <taxon>Ecdysozoa</taxon>
        <taxon>Arthropoda</taxon>
        <taxon>Hexapoda</taxon>
        <taxon>Insecta</taxon>
        <taxon>Pterygota</taxon>
        <taxon>Neoptera</taxon>
        <taxon>Endopterygota</taxon>
        <taxon>Lepidoptera</taxon>
        <taxon>Glossata</taxon>
        <taxon>Ditrysia</taxon>
        <taxon>Papilionoidea</taxon>
        <taxon>Papilionidae</taxon>
        <taxon>Parnassiinae</taxon>
        <taxon>Parnassini</taxon>
        <taxon>Parnassius</taxon>
        <taxon>Driopa</taxon>
    </lineage>
</organism>